<keyword evidence="3" id="KW-1015">Disulfide bond</keyword>
<dbReference type="GO" id="GO:0005886">
    <property type="term" value="C:plasma membrane"/>
    <property type="evidence" value="ECO:0007669"/>
    <property type="project" value="TreeGrafter"/>
</dbReference>
<protein>
    <recommendedName>
        <fullName evidence="9">Ig-like domain-containing protein</fullName>
    </recommendedName>
</protein>
<feature type="domain" description="Ig-like" evidence="9">
    <location>
        <begin position="666"/>
        <end position="761"/>
    </location>
</feature>
<dbReference type="PANTHER" id="PTHR11640:SF164">
    <property type="entry name" value="MAM DOMAIN-CONTAINING GLYCOSYLPHOSPHATIDYLINOSITOL ANCHOR PROTEIN 1"/>
    <property type="match status" value="1"/>
</dbReference>
<dbReference type="FunFam" id="2.60.40.10:FF:000032">
    <property type="entry name" value="palladin isoform X1"/>
    <property type="match status" value="1"/>
</dbReference>
<dbReference type="InterPro" id="IPR036179">
    <property type="entry name" value="Ig-like_dom_sf"/>
</dbReference>
<dbReference type="EMBL" id="VCGU01000008">
    <property type="protein sequence ID" value="TRY72651.1"/>
    <property type="molecule type" value="Genomic_DNA"/>
</dbReference>
<dbReference type="GO" id="GO:0098609">
    <property type="term" value="P:cell-cell adhesion"/>
    <property type="evidence" value="ECO:0007669"/>
    <property type="project" value="TreeGrafter"/>
</dbReference>
<keyword evidence="8" id="KW-0732">Signal</keyword>
<comment type="caution">
    <text evidence="10">The sequence shown here is derived from an EMBL/GenBank/DDBJ whole genome shotgun (WGS) entry which is preliminary data.</text>
</comment>
<reference evidence="10 11" key="1">
    <citation type="journal article" date="2018" name="Nat. Ecol. Evol.">
        <title>Genomic signatures of mitonuclear coevolution across populations of Tigriopus californicus.</title>
        <authorList>
            <person name="Barreto F.S."/>
            <person name="Watson E.T."/>
            <person name="Lima T.G."/>
            <person name="Willett C.S."/>
            <person name="Edmands S."/>
            <person name="Li W."/>
            <person name="Burton R.S."/>
        </authorList>
    </citation>
    <scope>NUCLEOTIDE SEQUENCE [LARGE SCALE GENOMIC DNA]</scope>
    <source>
        <strain evidence="10 11">San Diego</strain>
    </source>
</reference>
<dbReference type="InterPro" id="IPR013783">
    <property type="entry name" value="Ig-like_fold"/>
</dbReference>
<dbReference type="PIRSF" id="PIRSF000615">
    <property type="entry name" value="TyrPK_CSF1-R"/>
    <property type="match status" value="1"/>
</dbReference>
<evidence type="ECO:0000256" key="2">
    <source>
        <dbReference type="ARBA" id="ARBA00023136"/>
    </source>
</evidence>
<dbReference type="GO" id="GO:0050839">
    <property type="term" value="F:cell adhesion molecule binding"/>
    <property type="evidence" value="ECO:0007669"/>
    <property type="project" value="TreeGrafter"/>
</dbReference>
<dbReference type="STRING" id="6832.A0A553P4N2"/>
<dbReference type="SUPFAM" id="SSF48726">
    <property type="entry name" value="Immunoglobulin"/>
    <property type="match status" value="4"/>
</dbReference>
<feature type="domain" description="Ig-like" evidence="9">
    <location>
        <begin position="487"/>
        <end position="575"/>
    </location>
</feature>
<evidence type="ECO:0000256" key="4">
    <source>
        <dbReference type="ARBA" id="ARBA00023180"/>
    </source>
</evidence>
<keyword evidence="7" id="KW-0812">Transmembrane</keyword>
<keyword evidence="11" id="KW-1185">Reference proteome</keyword>
<dbReference type="GO" id="GO:0005911">
    <property type="term" value="C:cell-cell junction"/>
    <property type="evidence" value="ECO:0007669"/>
    <property type="project" value="TreeGrafter"/>
</dbReference>
<comment type="subcellular location">
    <subcellularLocation>
        <location evidence="1">Membrane</location>
        <topology evidence="1">Single-pass type I membrane protein</topology>
    </subcellularLocation>
</comment>
<accession>A0A553P4N2</accession>
<dbReference type="InterPro" id="IPR003599">
    <property type="entry name" value="Ig_sub"/>
</dbReference>
<dbReference type="InterPro" id="IPR007110">
    <property type="entry name" value="Ig-like_dom"/>
</dbReference>
<name>A0A553P4N2_TIGCA</name>
<feature type="compositionally biased region" description="Low complexity" evidence="6">
    <location>
        <begin position="936"/>
        <end position="947"/>
    </location>
</feature>
<feature type="chain" id="PRO_5021901961" description="Ig-like domain-containing protein" evidence="8">
    <location>
        <begin position="26"/>
        <end position="947"/>
    </location>
</feature>
<evidence type="ECO:0000256" key="5">
    <source>
        <dbReference type="ARBA" id="ARBA00023319"/>
    </source>
</evidence>
<dbReference type="Pfam" id="PF00047">
    <property type="entry name" value="ig"/>
    <property type="match status" value="1"/>
</dbReference>
<feature type="signal peptide" evidence="8">
    <location>
        <begin position="1"/>
        <end position="25"/>
    </location>
</feature>
<evidence type="ECO:0000256" key="8">
    <source>
        <dbReference type="SAM" id="SignalP"/>
    </source>
</evidence>
<keyword evidence="4" id="KW-0325">Glycoprotein</keyword>
<dbReference type="InterPro" id="IPR003598">
    <property type="entry name" value="Ig_sub2"/>
</dbReference>
<dbReference type="AlphaFoldDB" id="A0A553P4N2"/>
<keyword evidence="2 7" id="KW-0472">Membrane</keyword>
<dbReference type="CDD" id="cd00096">
    <property type="entry name" value="Ig"/>
    <property type="match status" value="1"/>
</dbReference>
<dbReference type="InterPro" id="IPR013151">
    <property type="entry name" value="Immunoglobulin_dom"/>
</dbReference>
<keyword evidence="7" id="KW-1133">Transmembrane helix</keyword>
<gene>
    <name evidence="10" type="ORF">TCAL_01156</name>
</gene>
<evidence type="ECO:0000256" key="1">
    <source>
        <dbReference type="ARBA" id="ARBA00004479"/>
    </source>
</evidence>
<feature type="transmembrane region" description="Helical" evidence="7">
    <location>
        <begin position="769"/>
        <end position="794"/>
    </location>
</feature>
<sequence length="947" mass="107066">MKRSNMWASVCVAILWCSTISKSLSQTNVGDRQLHRRYIEFDPPEILPEDGHQTVKAGSEYSVRCQGKRQGVSWRLPVDARDDLRDRVNLSHKEEINPKIGGGQTRVYIADMTIRDLKYKDTGTFICTYNGTVDTSSIDNSSSVHLYVDDGKHLMKNSGMDFLQAVQYETLILPCQPTHPEVNVTLIREGSGTVQMDKFVSFDPKDNTHSNWQKRVRKDGTKQFCREQKQSQIRYPTRWAFRCEAKYRDLTQIYAIQLQVLMETAYVPPPYINRTLARQVQLGHTFTLVCSVTIDTGVMVELSWTTPNSKSMSTRRLIVPDQISRNLSMGNTQLRVIERSLTIHQATLDDQGSYVCEVTDHSENRQRKSEFVRILEKEEPFLRTYYEGFQTIEKMEDDKDIVRWVLQIESHPKPAVVWYAPSGELIPDPNYPSNDLIVRNYLETKNSHTMLQINKLSLENAGTYRVRVTNGYRVEEKKFTLFLRAAPKVSVSIEEQQKLYQIGHEYTATCTAKGSPPPKINWLFKPCTTFTTCDNKGTKSLPPVDGYGKSTFSDIGRESTIKLIAHRSGQIICQACNEVNCQYKFLPFFVTDVPKGFSVEGPRKVMEGDHIKLRPTASRRHSYLSDEDASNGLDLSYYNDFPSSSADDSDSSELSMDLSVLPLKLPVITHSDLKGDQTIVLQSDDGLRLRCLVDGRPKPQVSWTLNGKPVNLTTNTSRVQLDEGGQVLLISYFAAKDEGMYECSAENKIGHATARQIVVLQSTTEKDAIYANISIPVIIAVIIALLLVVILIILAKLCYRKRKPTWKEPPTPPTPRLTQYELPQNEEDEECRMTLTSTTRDGSISPYNHYGFTRGPPSIISNSHCHCHYGPPSVCPSQMGTLPHGASAAAALGTLDHHSSLFPKCSICDFSAQTLPMNRMMTLRRYDHNNPRSRSHSPVSPRLSAEF</sequence>
<dbReference type="PROSITE" id="PS50835">
    <property type="entry name" value="IG_LIKE"/>
    <property type="match status" value="3"/>
</dbReference>
<evidence type="ECO:0000313" key="11">
    <source>
        <dbReference type="Proteomes" id="UP000318571"/>
    </source>
</evidence>
<evidence type="ECO:0000256" key="6">
    <source>
        <dbReference type="SAM" id="MobiDB-lite"/>
    </source>
</evidence>
<evidence type="ECO:0000259" key="9">
    <source>
        <dbReference type="PROSITE" id="PS50835"/>
    </source>
</evidence>
<feature type="region of interest" description="Disordered" evidence="6">
    <location>
        <begin position="927"/>
        <end position="947"/>
    </location>
</feature>
<dbReference type="PANTHER" id="PTHR11640">
    <property type="entry name" value="NEPHRIN"/>
    <property type="match status" value="1"/>
</dbReference>
<organism evidence="10 11">
    <name type="scientific">Tigriopus californicus</name>
    <name type="common">Marine copepod</name>
    <dbReference type="NCBI Taxonomy" id="6832"/>
    <lineage>
        <taxon>Eukaryota</taxon>
        <taxon>Metazoa</taxon>
        <taxon>Ecdysozoa</taxon>
        <taxon>Arthropoda</taxon>
        <taxon>Crustacea</taxon>
        <taxon>Multicrustacea</taxon>
        <taxon>Hexanauplia</taxon>
        <taxon>Copepoda</taxon>
        <taxon>Harpacticoida</taxon>
        <taxon>Harpacticidae</taxon>
        <taxon>Tigriopus</taxon>
    </lineage>
</organism>
<dbReference type="SMART" id="SM00409">
    <property type="entry name" value="IG"/>
    <property type="match status" value="4"/>
</dbReference>
<evidence type="ECO:0000313" key="10">
    <source>
        <dbReference type="EMBL" id="TRY72651.1"/>
    </source>
</evidence>
<dbReference type="OMA" id="ERREMMY"/>
<dbReference type="Gene3D" id="2.60.40.10">
    <property type="entry name" value="Immunoglobulins"/>
    <property type="match status" value="6"/>
</dbReference>
<feature type="domain" description="Ig-like" evidence="9">
    <location>
        <begin position="269"/>
        <end position="372"/>
    </location>
</feature>
<keyword evidence="5" id="KW-0393">Immunoglobulin domain</keyword>
<evidence type="ECO:0000256" key="7">
    <source>
        <dbReference type="SAM" id="Phobius"/>
    </source>
</evidence>
<evidence type="ECO:0000256" key="3">
    <source>
        <dbReference type="ARBA" id="ARBA00023157"/>
    </source>
</evidence>
<dbReference type="InterPro" id="IPR051275">
    <property type="entry name" value="Cell_adhesion_signaling"/>
</dbReference>
<dbReference type="Proteomes" id="UP000318571">
    <property type="component" value="Chromosome 7"/>
</dbReference>
<dbReference type="SMART" id="SM00408">
    <property type="entry name" value="IGc2"/>
    <property type="match status" value="2"/>
</dbReference>
<dbReference type="InterPro" id="IPR013098">
    <property type="entry name" value="Ig_I-set"/>
</dbReference>
<dbReference type="Pfam" id="PF07679">
    <property type="entry name" value="I-set"/>
    <property type="match status" value="2"/>
</dbReference>
<proteinExistence type="predicted"/>